<name>A0A2Y9BF95_9FIRM</name>
<protein>
    <recommendedName>
        <fullName evidence="2">Calcineurin-like phosphoesterase domain-containing protein</fullName>
    </recommendedName>
</protein>
<feature type="transmembrane region" description="Helical" evidence="1">
    <location>
        <begin position="111"/>
        <end position="132"/>
    </location>
</feature>
<evidence type="ECO:0000256" key="1">
    <source>
        <dbReference type="SAM" id="Phobius"/>
    </source>
</evidence>
<dbReference type="SUPFAM" id="SSF56300">
    <property type="entry name" value="Metallo-dependent phosphatases"/>
    <property type="match status" value="1"/>
</dbReference>
<organism evidence="3 4">
    <name type="scientific">Faecalicatena orotica</name>
    <dbReference type="NCBI Taxonomy" id="1544"/>
    <lineage>
        <taxon>Bacteria</taxon>
        <taxon>Bacillati</taxon>
        <taxon>Bacillota</taxon>
        <taxon>Clostridia</taxon>
        <taxon>Lachnospirales</taxon>
        <taxon>Lachnospiraceae</taxon>
        <taxon>Faecalicatena</taxon>
    </lineage>
</organism>
<dbReference type="EMBL" id="QGDL01000001">
    <property type="protein sequence ID" value="PWJ32415.1"/>
    <property type="molecule type" value="Genomic_DNA"/>
</dbReference>
<dbReference type="CDD" id="cd07385">
    <property type="entry name" value="MPP_YkuE_C"/>
    <property type="match status" value="1"/>
</dbReference>
<evidence type="ECO:0000313" key="3">
    <source>
        <dbReference type="EMBL" id="PWJ32415.1"/>
    </source>
</evidence>
<proteinExistence type="predicted"/>
<dbReference type="GO" id="GO:0016787">
    <property type="term" value="F:hydrolase activity"/>
    <property type="evidence" value="ECO:0007669"/>
    <property type="project" value="InterPro"/>
</dbReference>
<dbReference type="Pfam" id="PF00149">
    <property type="entry name" value="Metallophos"/>
    <property type="match status" value="1"/>
</dbReference>
<evidence type="ECO:0000259" key="2">
    <source>
        <dbReference type="Pfam" id="PF00149"/>
    </source>
</evidence>
<dbReference type="AlphaFoldDB" id="A0A2Y9BF95"/>
<keyword evidence="1" id="KW-1133">Transmembrane helix</keyword>
<dbReference type="InterPro" id="IPR029052">
    <property type="entry name" value="Metallo-depent_PP-like"/>
</dbReference>
<dbReference type="InterPro" id="IPR051158">
    <property type="entry name" value="Metallophosphoesterase_sf"/>
</dbReference>
<dbReference type="InterPro" id="IPR004843">
    <property type="entry name" value="Calcineurin-like_PHP"/>
</dbReference>
<keyword evidence="1" id="KW-0812">Transmembrane</keyword>
<dbReference type="OrthoDB" id="9780884at2"/>
<dbReference type="PANTHER" id="PTHR31302:SF0">
    <property type="entry name" value="TRANSMEMBRANE PROTEIN WITH METALLOPHOSPHOESTERASE DOMAIN"/>
    <property type="match status" value="1"/>
</dbReference>
<accession>A0A2Y9BF95</accession>
<feature type="transmembrane region" description="Helical" evidence="1">
    <location>
        <begin position="77"/>
        <end position="99"/>
    </location>
</feature>
<gene>
    <name evidence="3" type="ORF">A8806_101704</name>
</gene>
<dbReference type="RefSeq" id="WP_109729746.1">
    <property type="nucleotide sequence ID" value="NZ_BAAACK010000007.1"/>
</dbReference>
<dbReference type="PANTHER" id="PTHR31302">
    <property type="entry name" value="TRANSMEMBRANE PROTEIN WITH METALLOPHOSPHOESTERASE DOMAIN-RELATED"/>
    <property type="match status" value="1"/>
</dbReference>
<evidence type="ECO:0000313" key="4">
    <source>
        <dbReference type="Proteomes" id="UP000245845"/>
    </source>
</evidence>
<feature type="domain" description="Calcineurin-like phosphoesterase" evidence="2">
    <location>
        <begin position="155"/>
        <end position="320"/>
    </location>
</feature>
<feature type="transmembrane region" description="Helical" evidence="1">
    <location>
        <begin position="38"/>
        <end position="57"/>
    </location>
</feature>
<dbReference type="Gene3D" id="3.60.21.10">
    <property type="match status" value="1"/>
</dbReference>
<dbReference type="Proteomes" id="UP000245845">
    <property type="component" value="Unassembled WGS sequence"/>
</dbReference>
<keyword evidence="4" id="KW-1185">Reference proteome</keyword>
<feature type="transmembrane region" description="Helical" evidence="1">
    <location>
        <begin position="6"/>
        <end position="26"/>
    </location>
</feature>
<reference evidence="3 4" key="1">
    <citation type="submission" date="2018-05" db="EMBL/GenBank/DDBJ databases">
        <title>The Hungate 1000. A catalogue of reference genomes from the rumen microbiome.</title>
        <authorList>
            <person name="Kelly W."/>
        </authorList>
    </citation>
    <scope>NUCLEOTIDE SEQUENCE [LARGE SCALE GENOMIC DNA]</scope>
    <source>
        <strain evidence="3 4">NLAE-zl-C242</strain>
    </source>
</reference>
<sequence>MQILMILVFLGAFIGLIVNTGRKLFLWFRPLLSGTSPLAFGVIYGIIMTSVIVLFVLSRLPDSRIPREVFLADHYALGVAVYLVMFVNFTDLVIFVLRLSRMFTSPLPKGAALAAGTAALVLSVVLSVYGGIHASGIQTKNYEVVLKEDGKADSMKIALISDIHLGYVVGETHLEKIVAAVNAAEPDLVCIAGDIFDGDITALENPSGLQKLFREINAPYGVYACLGNHDAGAGYEGMLEFLEKAQVRLLQDEEVVIDGRLILAGRKDSGPIGNQGADRTEIDDTAKKENLPRIVLDHKPENIGEYDRRTDLILCGHTHRGQFFPANLINEATMDVNYGYYRKDAKSPQAVVTSGAGTWGPPFRIGTDSEVAVIQVTL</sequence>
<keyword evidence="1" id="KW-0472">Membrane</keyword>
<comment type="caution">
    <text evidence="3">The sequence shown here is derived from an EMBL/GenBank/DDBJ whole genome shotgun (WGS) entry which is preliminary data.</text>
</comment>